<evidence type="ECO:0000313" key="4">
    <source>
        <dbReference type="Proteomes" id="UP000257131"/>
    </source>
</evidence>
<organism evidence="3 4">
    <name type="scientific">Rhodosalinus sediminis</name>
    <dbReference type="NCBI Taxonomy" id="1940533"/>
    <lineage>
        <taxon>Bacteria</taxon>
        <taxon>Pseudomonadati</taxon>
        <taxon>Pseudomonadota</taxon>
        <taxon>Alphaproteobacteria</taxon>
        <taxon>Rhodobacterales</taxon>
        <taxon>Paracoccaceae</taxon>
        <taxon>Rhodosalinus</taxon>
    </lineage>
</organism>
<feature type="compositionally biased region" description="Low complexity" evidence="1">
    <location>
        <begin position="95"/>
        <end position="107"/>
    </location>
</feature>
<dbReference type="RefSeq" id="WP_115978577.1">
    <property type="nucleotide sequence ID" value="NZ_QOHR01000003.1"/>
</dbReference>
<evidence type="ECO:0000313" key="3">
    <source>
        <dbReference type="EMBL" id="REC58194.1"/>
    </source>
</evidence>
<comment type="caution">
    <text evidence="3">The sequence shown here is derived from an EMBL/GenBank/DDBJ whole genome shotgun (WGS) entry which is preliminary data.</text>
</comment>
<dbReference type="Proteomes" id="UP000257131">
    <property type="component" value="Unassembled WGS sequence"/>
</dbReference>
<dbReference type="AlphaFoldDB" id="A0A3D9BXF9"/>
<evidence type="ECO:0000256" key="1">
    <source>
        <dbReference type="SAM" id="MobiDB-lite"/>
    </source>
</evidence>
<name>A0A3D9BXF9_9RHOB</name>
<dbReference type="EMBL" id="QOHR01000003">
    <property type="protein sequence ID" value="REC58194.1"/>
    <property type="molecule type" value="Genomic_DNA"/>
</dbReference>
<feature type="region of interest" description="Disordered" evidence="1">
    <location>
        <begin position="55"/>
        <end position="116"/>
    </location>
</feature>
<reference evidence="3 4" key="1">
    <citation type="journal article" date="2017" name="Int. J. Syst. Evol. Microbiol.">
        <title>Rhodosalinus sediminis gen. nov., sp. nov., isolated from marine saltern.</title>
        <authorList>
            <person name="Guo L.Y."/>
            <person name="Ling S.K."/>
            <person name="Li C.M."/>
            <person name="Chen G.J."/>
            <person name="Du Z.J."/>
        </authorList>
    </citation>
    <scope>NUCLEOTIDE SEQUENCE [LARGE SCALE GENOMIC DNA]</scope>
    <source>
        <strain evidence="3 4">WDN1C137</strain>
    </source>
</reference>
<keyword evidence="4" id="KW-1185">Reference proteome</keyword>
<evidence type="ECO:0008006" key="5">
    <source>
        <dbReference type="Google" id="ProtNLM"/>
    </source>
</evidence>
<accession>A0A3D9BXF9</accession>
<sequence length="269" mass="27795">MRPRAWARAALLAATLGAGGAAAQGIDAALSGLDDATRAEVLSLLDQLDIAQSRARPLREATAPGADRGRPSDPPPGRALGWTGGIGETTGDPPGRALGQRRAAGASAGRGGGRALGRQVARAGPAWGRGFAVLFPIDTQVTYEIADPRSGEVATGETANFVVLASRGYTVTIDFPTWAPPATPGRRAAFSNGAQRIGGRLFLDPTPLDGNGDIFVQREDGTLAVEIPRGEWRLWGLGARIDPQITDSPTGIAAAGTYSLEATITLSPW</sequence>
<keyword evidence="2" id="KW-0732">Signal</keyword>
<protein>
    <recommendedName>
        <fullName evidence="5">DUF4402 domain-containing protein</fullName>
    </recommendedName>
</protein>
<feature type="chain" id="PRO_5017577400" description="DUF4402 domain-containing protein" evidence="2">
    <location>
        <begin position="24"/>
        <end position="269"/>
    </location>
</feature>
<gene>
    <name evidence="3" type="ORF">DRV84_03955</name>
</gene>
<feature type="signal peptide" evidence="2">
    <location>
        <begin position="1"/>
        <end position="23"/>
    </location>
</feature>
<dbReference type="OrthoDB" id="10019512at2"/>
<evidence type="ECO:0000256" key="2">
    <source>
        <dbReference type="SAM" id="SignalP"/>
    </source>
</evidence>
<proteinExistence type="predicted"/>